<sequence>MTDYTGATGQKYTANQAWLQACNGWIAAYAQNNAAPAQIADCTSAGSSAAAGRDAWNKSQQLAWAIGQSNGLARPDYNFADTAFTAGNPGAGLVEFQTATNIPFTAANRFISFSADVAAINCNVAVPLLQFQLLNDAGTATNAGSQVNGCANGRAISVPATGPTPAGTVNVTNATSNGAVLFNGSSVGIRMVNNQGSGTGNDHTIDNIRILDVTPQLDKAFSPTSIRAGGTSTLTFTVTNTSELGAKNGWSFTDNLPAGLTVANSTVGGTCAATKTATAGATSVAITDGQLNANQASCTITVQVTGNKAGSYTNGPDNVTTVGLNEPGDTTLTITDPPVWTCSANGYLFQSPAAGGHQIYQVDLVSGAATQIGSTADNVNAVGYNTLDNYVYGWDVDTATIVRVAADGGLTDLGRPAGVAASPGFQVGDFDDAGHLFLQRGGNQDGSWVEIDLAPGSSTYGQVLDSGSVTKPAGIANLPSDWVFVDGAFYGIGNTTSGTGAGQLIRFDATTHSYQNLGALPNTRGGETYGAGYADAAGNLYFSENSSGAIFRVDPTNRTALRISTGPASAGNDGARCATAPIPTITVTKTVDGRDVPQDQFTVGLRNSGSTVLTSATTTGTNTTASTTDWPVSQGATYTITDAMAAGSGSPLSRYDASVVCTDADGNTVSTGGSTGAWTLRVADATYYTCNVTNAALEDPKLTVTKTADTTDLPQPGDTVTYTVTARNTSSQPFTAAAPARVSDDMSEVLDDAALDEGSLAATIDSDAVADPTFTSPNLTWSGPLGAGKSVVLTYTVTYNGEGDHVMTNNACVPEEDTTEGADPCVSVRIPAPAIDDWKTVERNGSTLTYTLHFENKGAATGPVNKVDNLAGVLDDATVTTEPEAATGPLTATRDDNIIRITGNLPAGQTSTITYTVTFKPVDERGDNEAKNFLLDPYTPPPSTCTPTDEQRPDCTVTPLPALQVSKSVDPKSGTTVTAGQVLTYTLTFDNSTGKADAPVTGWKDDLSKVLDDATVTTQPASAMDSLDVSDIENRAFTVGGTVPAGETGTVTYKVTVKADGARGDNNLGNALSNGGPCAPGLCTENPIPEVVSSKTVDPKSGTEVTPGQVLTYTLTFTNKGKAAGDVDKTDDLTKVIDDATVTKQPTMSDKALESTKVADGYQFTGTLAAGQTVKVTYQVTVKADGQRGDSQLGNFLVNTGGEPVCDEDRTNCTENPVTSIVDWKTVDPATTTDVVPGQVLTYTLHFKNNGGKAGTVKKDDDITHAIDDATVTKQPTVQGGNLKATTFGTDNRAHVTGSLPAGATATVTYQLTVKAAGKLGDGIAANFLLNSNEEPPKSPVCKPTSEQFPDCTVNPIGALKVTKIVDPNTGTTVRPGDTLHYTLSFENVGAGNAKVNHVDDMTGVLDDADVTSQPVASNKALTLSKITDAKLTITGTLAAKQKVIVTYAVTTKPFAQQGDHVMENYLDPVDGPPPATKCVSTDPTCTRNPIAAPPAGLAFTGTELVGPGIGLALMLLALGGGLLVVRRRRNSGDVQENA</sequence>
<evidence type="ECO:0000259" key="3">
    <source>
        <dbReference type="Pfam" id="PF20674"/>
    </source>
</evidence>
<dbReference type="Proteomes" id="UP001519641">
    <property type="component" value="Unassembled WGS sequence"/>
</dbReference>
<feature type="domain" description="DUF7927" evidence="5">
    <location>
        <begin position="1221"/>
        <end position="1357"/>
    </location>
</feature>
<dbReference type="InterPro" id="IPR054215">
    <property type="entry name" value="DUF6923"/>
</dbReference>
<dbReference type="InterPro" id="IPR013783">
    <property type="entry name" value="Ig-like_fold"/>
</dbReference>
<dbReference type="PANTHER" id="PTHR34819">
    <property type="entry name" value="LARGE CYSTEINE-RICH PERIPLASMIC PROTEIN OMCB"/>
    <property type="match status" value="1"/>
</dbReference>
<feature type="domain" description="DUF7927" evidence="5">
    <location>
        <begin position="1091"/>
        <end position="1218"/>
    </location>
</feature>
<dbReference type="PANTHER" id="PTHR34819:SF3">
    <property type="entry name" value="CELL SURFACE PROTEIN"/>
    <property type="match status" value="1"/>
</dbReference>
<dbReference type="InterPro" id="IPR048834">
    <property type="entry name" value="SpaA_pre-album"/>
</dbReference>
<dbReference type="InterPro" id="IPR047589">
    <property type="entry name" value="DUF11_rpt"/>
</dbReference>
<feature type="domain" description="DUF7933" evidence="6">
    <location>
        <begin position="215"/>
        <end position="321"/>
    </location>
</feature>
<evidence type="ECO:0000313" key="8">
    <source>
        <dbReference type="Proteomes" id="UP001519641"/>
    </source>
</evidence>
<evidence type="ECO:0000259" key="5">
    <source>
        <dbReference type="Pfam" id="PF25549"/>
    </source>
</evidence>
<dbReference type="Pfam" id="PF25564">
    <property type="entry name" value="DUF7933"/>
    <property type="match status" value="1"/>
</dbReference>
<feature type="domain" description="DUF7927" evidence="5">
    <location>
        <begin position="843"/>
        <end position="959"/>
    </location>
</feature>
<evidence type="ECO:0000256" key="1">
    <source>
        <dbReference type="SAM" id="MobiDB-lite"/>
    </source>
</evidence>
<feature type="region of interest" description="Disordered" evidence="1">
    <location>
        <begin position="932"/>
        <end position="952"/>
    </location>
</feature>
<dbReference type="Pfam" id="PF21959">
    <property type="entry name" value="DUF6923"/>
    <property type="match status" value="1"/>
</dbReference>
<evidence type="ECO:0000313" key="7">
    <source>
        <dbReference type="EMBL" id="MBT1588185.1"/>
    </source>
</evidence>
<feature type="domain" description="DUF7927" evidence="5">
    <location>
        <begin position="1360"/>
        <end position="1491"/>
    </location>
</feature>
<gene>
    <name evidence="7" type="ORF">KK097_10210</name>
</gene>
<dbReference type="Pfam" id="PF20674">
    <property type="entry name" value="SpaA_3"/>
    <property type="match status" value="1"/>
</dbReference>
<evidence type="ECO:0000259" key="4">
    <source>
        <dbReference type="Pfam" id="PF21959"/>
    </source>
</evidence>
<feature type="transmembrane region" description="Helical" evidence="2">
    <location>
        <begin position="1505"/>
        <end position="1526"/>
    </location>
</feature>
<keyword evidence="2" id="KW-0472">Membrane</keyword>
<protein>
    <submittedName>
        <fullName evidence="7">Isopeptide-forming domain-containing fimbrial protein</fullName>
    </submittedName>
</protein>
<dbReference type="EMBL" id="JAHEWS010000013">
    <property type="protein sequence ID" value="MBT1588185.1"/>
    <property type="molecule type" value="Genomic_DNA"/>
</dbReference>
<dbReference type="RefSeq" id="WP_214544630.1">
    <property type="nucleotide sequence ID" value="NZ_JAHEWS010000013.1"/>
</dbReference>
<keyword evidence="2" id="KW-0812">Transmembrane</keyword>
<organism evidence="7 8">
    <name type="scientific">Curtobacterium aurantiacum</name>
    <dbReference type="NCBI Taxonomy" id="3236919"/>
    <lineage>
        <taxon>Bacteria</taxon>
        <taxon>Bacillati</taxon>
        <taxon>Actinomycetota</taxon>
        <taxon>Actinomycetes</taxon>
        <taxon>Micrococcales</taxon>
        <taxon>Microbacteriaceae</taxon>
        <taxon>Curtobacterium</taxon>
    </lineage>
</organism>
<dbReference type="NCBIfam" id="TIGR01451">
    <property type="entry name" value="B_ant_repeat"/>
    <property type="match status" value="2"/>
</dbReference>
<keyword evidence="8" id="KW-1185">Reference proteome</keyword>
<evidence type="ECO:0000259" key="6">
    <source>
        <dbReference type="Pfam" id="PF25564"/>
    </source>
</evidence>
<name>A0ABS5VHJ7_9MICO</name>
<feature type="domain" description="DUF7927" evidence="5">
    <location>
        <begin position="702"/>
        <end position="824"/>
    </location>
</feature>
<dbReference type="Gene3D" id="2.60.40.10">
    <property type="entry name" value="Immunoglobulins"/>
    <property type="match status" value="1"/>
</dbReference>
<feature type="domain" description="DUF6923" evidence="4">
    <location>
        <begin position="369"/>
        <end position="579"/>
    </location>
</feature>
<proteinExistence type="predicted"/>
<comment type="caution">
    <text evidence="7">The sequence shown here is derived from an EMBL/GenBank/DDBJ whole genome shotgun (WGS) entry which is preliminary data.</text>
</comment>
<evidence type="ECO:0000256" key="2">
    <source>
        <dbReference type="SAM" id="Phobius"/>
    </source>
</evidence>
<dbReference type="InterPro" id="IPR051172">
    <property type="entry name" value="Chlamydia_OmcB"/>
</dbReference>
<dbReference type="InterPro" id="IPR057687">
    <property type="entry name" value="DUF7927"/>
</dbReference>
<keyword evidence="2" id="KW-1133">Transmembrane helix</keyword>
<feature type="domain" description="DUF7927" evidence="5">
    <location>
        <begin position="963"/>
        <end position="1087"/>
    </location>
</feature>
<feature type="domain" description="SpaA-like prealbumin fold" evidence="3">
    <location>
        <begin position="584"/>
        <end position="695"/>
    </location>
</feature>
<dbReference type="Pfam" id="PF25549">
    <property type="entry name" value="DUF7927"/>
    <property type="match status" value="6"/>
</dbReference>
<reference evidence="7 8" key="1">
    <citation type="submission" date="2021-05" db="EMBL/GenBank/DDBJ databases">
        <title>Whole genome sequence of Curtobacterium flaccumfaciens pv. flaccumfaciens strain CFBP 8819.</title>
        <authorList>
            <person name="Osdaghi E."/>
            <person name="Taghouti G."/>
            <person name="Portier P."/>
            <person name="Fazliarab A."/>
            <person name="Taghavi S.M."/>
            <person name="Briand M."/>
            <person name="Le-Saux M."/>
            <person name="Jacques M.-A."/>
        </authorList>
    </citation>
    <scope>NUCLEOTIDE SEQUENCE [LARGE SCALE GENOMIC DNA]</scope>
    <source>
        <strain evidence="7 8">CFBP 8819</strain>
    </source>
</reference>
<dbReference type="InterPro" id="IPR057693">
    <property type="entry name" value="DUF7933"/>
</dbReference>
<accession>A0ABS5VHJ7</accession>